<feature type="compositionally biased region" description="Low complexity" evidence="10">
    <location>
        <begin position="750"/>
        <end position="783"/>
    </location>
</feature>
<evidence type="ECO:0000256" key="4">
    <source>
        <dbReference type="ARBA" id="ARBA00023015"/>
    </source>
</evidence>
<proteinExistence type="inferred from homology"/>
<accession>A0A7R8WGS7</accession>
<evidence type="ECO:0000256" key="1">
    <source>
        <dbReference type="ARBA" id="ARBA00004123"/>
    </source>
</evidence>
<reference evidence="12" key="1">
    <citation type="submission" date="2020-11" db="EMBL/GenBank/DDBJ databases">
        <authorList>
            <person name="Tran Van P."/>
        </authorList>
    </citation>
    <scope>NUCLEOTIDE SEQUENCE</scope>
</reference>
<dbReference type="EMBL" id="OB663469">
    <property type="protein sequence ID" value="CAD7231399.1"/>
    <property type="molecule type" value="Genomic_DNA"/>
</dbReference>
<feature type="compositionally biased region" description="Low complexity" evidence="10">
    <location>
        <begin position="1155"/>
        <end position="1203"/>
    </location>
</feature>
<evidence type="ECO:0000256" key="5">
    <source>
        <dbReference type="ARBA" id="ARBA00023159"/>
    </source>
</evidence>
<feature type="compositionally biased region" description="Polar residues" evidence="10">
    <location>
        <begin position="1109"/>
        <end position="1130"/>
    </location>
</feature>
<sequence length="1341" mass="138976">MSSCRIQQVVPALATLIRQGRFTEFAAHIRGLLGIYAVSSEPDVQHKLWAAISSMERDLEGLAELDSKSTASPSTSSKVGTMEMVLSSPLGLLKPRQGGDSLRLMFFLSPQDLVSSKEVSRELVIREELGASVAVTLKPSLKETRIQTSPLLPPDSVLDGKRLPNFEKMTASNSCLLPVTFALSAFSFSTNHNDASSPSVLVKRNRDPESFLISSEAASLIFRETRIPVTPPEDLSQSNAKASTPSVDPASTTSATTTPLISLLLAQKEKLARGTELRKALSHPFLVTLPDFRQSFYLDWSSCSSFMGMEVFSIPFSHPSHVPKVLQVLRKQALVNHLLSSCLRKTHSHAGDISAFPLELGMVSWQVLSVTFEHPVDGTLSSVEFDVSDVASPRCTFHSSSPETELEEAATRILRSSLSIPLTMRCVLRRLCSRLPPRASPPVENGPTQASGRRVVDSGRAQPPPSVVVMSPSPPAGAQIRKLGQINKTGGSSFLSSAGLPSSLSAVKCPPDRPLVNGDIHGDKRSSHSRPRVSKSPPVTMHKRSPNQPHPLANSSIYDMLDATDDDPMSGPRSALSRKRKMSDPQLQIPSSPSSASPSPKNLFRHPSFPSKKSPVNSPKRSFSIPGTGGGGGTSSLLEELASVVTGNPKGGSKEEASDRGSRSSTASPMDFELQLSTILGETPPPSSSKKRKLSQSSSLSPPAAAGGGKFRPSSQTPPSSIPITEVSSMLLQLSEKSSLSITPVTGGASVTTTSLISPSSTATSDSLSPMLSPSLDPAASPSSPHPHLPPPPPSSSLARFSLERRPGIEIIPITSATAPPSETDIKNRSKALLSGSGGGGGAGSSSTGSSSSSSMPSSSFLKHKESQMVSSSSSPASSSSSGSSSSSNPRSSSSQLNYHSSKTESRKSSSGGERKKKSHSEHSSSRSKSSSSSKMGPPRTKSAPTASKLLNSSNSSLKRTLSENLKAMSGGGLSTTNSQNSNSSKYSSSSSGSGKQRNSSSQQPNTSNTSTMLSNSSGSSGGGTSPKHPSSPSSSKTSSSTSSSSNATSTSNSGSSGAVDPLAFALGSRASIASLPKIPKLKDRKASADSPTTSGTTNKAALLPTPPSSQATGSSTSPTQQQPKKTLSSVIDKLHSSKTTSSMGDSPGGGGNASSSDTGDPSGSSTENNNSSSSASTAAEASSNGGTSTSASSTTPTSSSSEFVVKPSNTQGQGIKLTVRKTKGSVTASVTNKRAMSMSNYMPNPASQHPMGIPPPGPPHQFGGPSPNEVLHFSPFMMGGPHMPGGGGGPFKRPLLPTPKLGPSPGLGGPDVDSGCSQPPFDGMAGTNERPLTTSPHNDR</sequence>
<feature type="region of interest" description="Disordered" evidence="10">
    <location>
        <begin position="1074"/>
        <end position="1341"/>
    </location>
</feature>
<dbReference type="Pfam" id="PF10744">
    <property type="entry name" value="Med1"/>
    <property type="match status" value="1"/>
</dbReference>
<keyword evidence="7 9" id="KW-0539">Nucleus</keyword>
<protein>
    <recommendedName>
        <fullName evidence="3 9">Mediator of RNA polymerase II transcription subunit 1</fullName>
    </recommendedName>
    <alternativeName>
        <fullName evidence="8 9">Mediator complex subunit 1</fullName>
    </alternativeName>
</protein>
<dbReference type="PANTHER" id="PTHR12881">
    <property type="entry name" value="MEDIATOR OF RNA POLYMERASE II TRANSCRIPTION SUBUNIT 1"/>
    <property type="match status" value="1"/>
</dbReference>
<feature type="compositionally biased region" description="Low complexity" evidence="10">
    <location>
        <begin position="713"/>
        <end position="724"/>
    </location>
</feature>
<keyword evidence="6 9" id="KW-0804">Transcription</keyword>
<dbReference type="InterPro" id="IPR051999">
    <property type="entry name" value="Mediator_complex_subunit_1"/>
</dbReference>
<comment type="subcellular location">
    <subcellularLocation>
        <location evidence="1 9">Nucleus</location>
    </subcellularLocation>
</comment>
<feature type="compositionally biased region" description="Low complexity" evidence="10">
    <location>
        <begin position="242"/>
        <end position="254"/>
    </location>
</feature>
<feature type="compositionally biased region" description="Low complexity" evidence="10">
    <location>
        <begin position="871"/>
        <end position="895"/>
    </location>
</feature>
<evidence type="ECO:0000313" key="12">
    <source>
        <dbReference type="EMBL" id="CAD7231399.1"/>
    </source>
</evidence>
<feature type="region of interest" description="Disordered" evidence="10">
    <location>
        <begin position="437"/>
        <end position="478"/>
    </location>
</feature>
<evidence type="ECO:0000256" key="10">
    <source>
        <dbReference type="SAM" id="MobiDB-lite"/>
    </source>
</evidence>
<evidence type="ECO:0000256" key="7">
    <source>
        <dbReference type="ARBA" id="ARBA00023242"/>
    </source>
</evidence>
<feature type="region of interest" description="Disordered" evidence="10">
    <location>
        <begin position="505"/>
        <end position="724"/>
    </location>
</feature>
<evidence type="ECO:0000256" key="9">
    <source>
        <dbReference type="RuleBase" id="RU364059"/>
    </source>
</evidence>
<dbReference type="GO" id="GO:0003712">
    <property type="term" value="F:transcription coregulator activity"/>
    <property type="evidence" value="ECO:0007669"/>
    <property type="project" value="InterPro"/>
</dbReference>
<feature type="region of interest" description="Disordered" evidence="10">
    <location>
        <begin position="230"/>
        <end position="254"/>
    </location>
</feature>
<evidence type="ECO:0000256" key="2">
    <source>
        <dbReference type="ARBA" id="ARBA00006210"/>
    </source>
</evidence>
<dbReference type="GO" id="GO:0016592">
    <property type="term" value="C:mediator complex"/>
    <property type="evidence" value="ECO:0007669"/>
    <property type="project" value="InterPro"/>
</dbReference>
<feature type="compositionally biased region" description="Polar residues" evidence="10">
    <location>
        <begin position="1090"/>
        <end position="1100"/>
    </location>
</feature>
<dbReference type="GO" id="GO:0045944">
    <property type="term" value="P:positive regulation of transcription by RNA polymerase II"/>
    <property type="evidence" value="ECO:0007669"/>
    <property type="project" value="UniProtKB-ARBA"/>
</dbReference>
<organism evidence="12">
    <name type="scientific">Cyprideis torosa</name>
    <dbReference type="NCBI Taxonomy" id="163714"/>
    <lineage>
        <taxon>Eukaryota</taxon>
        <taxon>Metazoa</taxon>
        <taxon>Ecdysozoa</taxon>
        <taxon>Arthropoda</taxon>
        <taxon>Crustacea</taxon>
        <taxon>Oligostraca</taxon>
        <taxon>Ostracoda</taxon>
        <taxon>Podocopa</taxon>
        <taxon>Podocopida</taxon>
        <taxon>Cytherocopina</taxon>
        <taxon>Cytheroidea</taxon>
        <taxon>Cytherideidae</taxon>
        <taxon>Cyprideis</taxon>
    </lineage>
</organism>
<feature type="compositionally biased region" description="Low complexity" evidence="10">
    <location>
        <begin position="948"/>
        <end position="959"/>
    </location>
</feature>
<evidence type="ECO:0000259" key="11">
    <source>
        <dbReference type="Pfam" id="PF10744"/>
    </source>
</evidence>
<feature type="compositionally biased region" description="Polar residues" evidence="10">
    <location>
        <begin position="1331"/>
        <end position="1341"/>
    </location>
</feature>
<feature type="compositionally biased region" description="Low complexity" evidence="10">
    <location>
        <begin position="590"/>
        <end position="600"/>
    </location>
</feature>
<evidence type="ECO:0000256" key="8">
    <source>
        <dbReference type="ARBA" id="ARBA00031254"/>
    </source>
</evidence>
<dbReference type="InterPro" id="IPR019680">
    <property type="entry name" value="Mediator_Med1"/>
</dbReference>
<evidence type="ECO:0000256" key="6">
    <source>
        <dbReference type="ARBA" id="ARBA00023163"/>
    </source>
</evidence>
<feature type="region of interest" description="Disordered" evidence="10">
    <location>
        <begin position="740"/>
        <end position="1061"/>
    </location>
</feature>
<name>A0A7R8WGS7_9CRUS</name>
<dbReference type="OrthoDB" id="2281547at2759"/>
<keyword evidence="5 9" id="KW-0010">Activator</keyword>
<feature type="compositionally biased region" description="Basic and acidic residues" evidence="10">
    <location>
        <begin position="652"/>
        <end position="662"/>
    </location>
</feature>
<feature type="compositionally biased region" description="Polar residues" evidence="10">
    <location>
        <begin position="1225"/>
        <end position="1248"/>
    </location>
</feature>
<feature type="compositionally biased region" description="Pro residues" evidence="10">
    <location>
        <begin position="784"/>
        <end position="795"/>
    </location>
</feature>
<feature type="compositionally biased region" description="Low complexity" evidence="10">
    <location>
        <begin position="1026"/>
        <end position="1058"/>
    </location>
</feature>
<evidence type="ECO:0000256" key="3">
    <source>
        <dbReference type="ARBA" id="ARBA00020612"/>
    </source>
</evidence>
<comment type="similarity">
    <text evidence="2 9">Belongs to the Mediator complex subunit 1 family.</text>
</comment>
<feature type="compositionally biased region" description="Low complexity" evidence="10">
    <location>
        <begin position="975"/>
        <end position="1019"/>
    </location>
</feature>
<dbReference type="PANTHER" id="PTHR12881:SF10">
    <property type="entry name" value="MEDIATOR OF RNA POLYMERASE II TRANSCRIPTION SUBUNIT 1"/>
    <property type="match status" value="1"/>
</dbReference>
<gene>
    <name evidence="12" type="ORF">CTOB1V02_LOCUS9246</name>
</gene>
<keyword evidence="4 9" id="KW-0805">Transcription regulation</keyword>
<feature type="domain" description="Mediator complex subunit Med1" evidence="11">
    <location>
        <begin position="19"/>
        <end position="343"/>
    </location>
</feature>
<comment type="function">
    <text evidence="9">Component of the Mediator complex, a coactivator involved in the regulated transcription of nearly all RNA polymerase II-dependent genes. Mediator functions as a bridge to convey information from gene-specific regulatory proteins to the basal RNA polymerase II transcription machinery. Mediator is recruited to promoters by direct interactions with regulatory proteins and serves as a scaffold for the assembly of a functional preinitiation complex with RNA polymerase II and the general transcription factors.</text>
</comment>
<feature type="compositionally biased region" description="Low complexity" evidence="10">
    <location>
        <begin position="845"/>
        <end position="860"/>
    </location>
</feature>